<feature type="binding site" evidence="1">
    <location>
        <position position="51"/>
    </location>
    <ligand>
        <name>Zn(2+)</name>
        <dbReference type="ChEBI" id="CHEBI:29105"/>
        <note>catalytic</note>
    </ligand>
</feature>
<dbReference type="EMBL" id="OU015568">
    <property type="protein sequence ID" value="CAG5084084.1"/>
    <property type="molecule type" value="Genomic_DNA"/>
</dbReference>
<gene>
    <name evidence="4" type="ORF">OKIOD_LOCUS2099</name>
</gene>
<dbReference type="Gene3D" id="3.40.390.10">
    <property type="entry name" value="Collagenase (Catalytic Domain)"/>
    <property type="match status" value="1"/>
</dbReference>
<dbReference type="Proteomes" id="UP001158576">
    <property type="component" value="Chromosome PAR"/>
</dbReference>
<feature type="active site" evidence="1">
    <location>
        <position position="48"/>
    </location>
</feature>
<evidence type="ECO:0000259" key="3">
    <source>
        <dbReference type="PROSITE" id="PS51864"/>
    </source>
</evidence>
<keyword evidence="1 2" id="KW-0862">Zinc</keyword>
<dbReference type="PANTHER" id="PTHR10127">
    <property type="entry name" value="DISCOIDIN, CUB, EGF, LAMININ , AND ZINC METALLOPROTEASE DOMAIN CONTAINING"/>
    <property type="match status" value="1"/>
</dbReference>
<comment type="caution">
    <text evidence="1">Lacks conserved residue(s) required for the propagation of feature annotation.</text>
</comment>
<keyword evidence="1 2" id="KW-0378">Hydrolase</keyword>
<keyword evidence="1" id="KW-1015">Disulfide bond</keyword>
<comment type="cofactor">
    <cofactor evidence="1 2">
        <name>Zn(2+)</name>
        <dbReference type="ChEBI" id="CHEBI:29105"/>
    </cofactor>
    <text evidence="1 2">Binds 1 zinc ion per subunit.</text>
</comment>
<feature type="binding site" evidence="1">
    <location>
        <position position="57"/>
    </location>
    <ligand>
        <name>Zn(2+)</name>
        <dbReference type="ChEBI" id="CHEBI:29105"/>
        <note>catalytic</note>
    </ligand>
</feature>
<keyword evidence="1 2" id="KW-0482">Metalloprotease</keyword>
<name>A0ABN7RR63_OIKDI</name>
<feature type="binding site" evidence="1">
    <location>
        <position position="47"/>
    </location>
    <ligand>
        <name>Zn(2+)</name>
        <dbReference type="ChEBI" id="CHEBI:29105"/>
        <note>catalytic</note>
    </ligand>
</feature>
<dbReference type="PRINTS" id="PR00480">
    <property type="entry name" value="ASTACIN"/>
</dbReference>
<dbReference type="EC" id="3.4.24.-" evidence="2"/>
<protein>
    <recommendedName>
        <fullName evidence="2">Metalloendopeptidase</fullName>
        <ecNumber evidence="2">3.4.24.-</ecNumber>
    </recommendedName>
</protein>
<dbReference type="InterPro" id="IPR001506">
    <property type="entry name" value="Peptidase_M12A"/>
</dbReference>
<evidence type="ECO:0000313" key="5">
    <source>
        <dbReference type="Proteomes" id="UP001158576"/>
    </source>
</evidence>
<evidence type="ECO:0000256" key="1">
    <source>
        <dbReference type="PROSITE-ProRule" id="PRU01211"/>
    </source>
</evidence>
<dbReference type="SUPFAM" id="SSF55486">
    <property type="entry name" value="Metalloproteases ('zincins'), catalytic domain"/>
    <property type="match status" value="1"/>
</dbReference>
<keyword evidence="1 2" id="KW-0645">Protease</keyword>
<dbReference type="SMART" id="SM00235">
    <property type="entry name" value="ZnMc"/>
    <property type="match status" value="1"/>
</dbReference>
<dbReference type="InterPro" id="IPR006026">
    <property type="entry name" value="Peptidase_Metallo"/>
</dbReference>
<reference evidence="4 5" key="1">
    <citation type="submission" date="2021-04" db="EMBL/GenBank/DDBJ databases">
        <authorList>
            <person name="Bliznina A."/>
        </authorList>
    </citation>
    <scope>NUCLEOTIDE SEQUENCE [LARGE SCALE GENOMIC DNA]</scope>
</reference>
<dbReference type="PANTHER" id="PTHR10127:SF850">
    <property type="entry name" value="METALLOENDOPEPTIDASE"/>
    <property type="match status" value="1"/>
</dbReference>
<feature type="domain" description="Peptidase M12A" evidence="3">
    <location>
        <begin position="1"/>
        <end position="146"/>
    </location>
</feature>
<evidence type="ECO:0000256" key="2">
    <source>
        <dbReference type="RuleBase" id="RU361183"/>
    </source>
</evidence>
<dbReference type="InterPro" id="IPR024079">
    <property type="entry name" value="MetalloPept_cat_dom_sf"/>
</dbReference>
<evidence type="ECO:0000313" key="4">
    <source>
        <dbReference type="EMBL" id="CAG5084084.1"/>
    </source>
</evidence>
<proteinExistence type="predicted"/>
<accession>A0ABN7RR63</accession>
<dbReference type="Pfam" id="PF01400">
    <property type="entry name" value="Astacin"/>
    <property type="match status" value="1"/>
</dbReference>
<dbReference type="PROSITE" id="PS51864">
    <property type="entry name" value="ASTACIN"/>
    <property type="match status" value="1"/>
</dbReference>
<sequence length="146" mass="16538">MSGVDGDGVIFTTRYCGCCSEVGHKTDSDIQAISVGPGCDEVGTIAHEIGHALGFYHEMSRPDRDTAVRILWENIHPDNRKNFKIEEEIESFGLPYDPYSIMHYGVYDFTWNSLPVMEFLPELMIDKDEFLKDKIEYQCLSSASCV</sequence>
<keyword evidence="5" id="KW-1185">Reference proteome</keyword>
<feature type="disulfide bond" evidence="1">
    <location>
        <begin position="18"/>
        <end position="19"/>
    </location>
</feature>
<keyword evidence="1 2" id="KW-0479">Metal-binding</keyword>
<organism evidence="4 5">
    <name type="scientific">Oikopleura dioica</name>
    <name type="common">Tunicate</name>
    <dbReference type="NCBI Taxonomy" id="34765"/>
    <lineage>
        <taxon>Eukaryota</taxon>
        <taxon>Metazoa</taxon>
        <taxon>Chordata</taxon>
        <taxon>Tunicata</taxon>
        <taxon>Appendicularia</taxon>
        <taxon>Copelata</taxon>
        <taxon>Oikopleuridae</taxon>
        <taxon>Oikopleura</taxon>
    </lineage>
</organism>